<dbReference type="EMBL" id="JBBPBM010000107">
    <property type="protein sequence ID" value="KAK8507594.1"/>
    <property type="molecule type" value="Genomic_DNA"/>
</dbReference>
<protein>
    <submittedName>
        <fullName evidence="1">Uncharacterized protein</fullName>
    </submittedName>
</protein>
<gene>
    <name evidence="2" type="ORF">V6N12_017887</name>
    <name evidence="1" type="ORF">V6N12_072880</name>
</gene>
<proteinExistence type="predicted"/>
<evidence type="ECO:0000313" key="1">
    <source>
        <dbReference type="EMBL" id="KAK8473932.1"/>
    </source>
</evidence>
<reference evidence="1 3" key="1">
    <citation type="journal article" date="2024" name="G3 (Bethesda)">
        <title>Genome assembly of Hibiscus sabdariffa L. provides insights into metabolisms of medicinal natural products.</title>
        <authorList>
            <person name="Kim T."/>
        </authorList>
    </citation>
    <scope>NUCLEOTIDE SEQUENCE [LARGE SCALE GENOMIC DNA]</scope>
    <source>
        <strain evidence="1">TK-2024</strain>
        <tissue evidence="1">Old leaves</tissue>
    </source>
</reference>
<sequence length="73" mass="8436">MMRPPFVMDLRQLSLRVRWWQLYMICSSVTDRCEFAMSVEKGIELWISCRVGAIPINGEGGLCRTAEYRDCCG</sequence>
<name>A0ABR1Z6E0_9ROSI</name>
<evidence type="ECO:0000313" key="3">
    <source>
        <dbReference type="Proteomes" id="UP001472677"/>
    </source>
</evidence>
<dbReference type="EMBL" id="JBBPBM010002917">
    <property type="protein sequence ID" value="KAK8473932.1"/>
    <property type="molecule type" value="Genomic_DNA"/>
</dbReference>
<keyword evidence="3" id="KW-1185">Reference proteome</keyword>
<organism evidence="1 3">
    <name type="scientific">Hibiscus sabdariffa</name>
    <name type="common">roselle</name>
    <dbReference type="NCBI Taxonomy" id="183260"/>
    <lineage>
        <taxon>Eukaryota</taxon>
        <taxon>Viridiplantae</taxon>
        <taxon>Streptophyta</taxon>
        <taxon>Embryophyta</taxon>
        <taxon>Tracheophyta</taxon>
        <taxon>Spermatophyta</taxon>
        <taxon>Magnoliopsida</taxon>
        <taxon>eudicotyledons</taxon>
        <taxon>Gunneridae</taxon>
        <taxon>Pentapetalae</taxon>
        <taxon>rosids</taxon>
        <taxon>malvids</taxon>
        <taxon>Malvales</taxon>
        <taxon>Malvaceae</taxon>
        <taxon>Malvoideae</taxon>
        <taxon>Hibiscus</taxon>
    </lineage>
</organism>
<dbReference type="Proteomes" id="UP001472677">
    <property type="component" value="Unassembled WGS sequence"/>
</dbReference>
<comment type="caution">
    <text evidence="1">The sequence shown here is derived from an EMBL/GenBank/DDBJ whole genome shotgun (WGS) entry which is preliminary data.</text>
</comment>
<evidence type="ECO:0000313" key="2">
    <source>
        <dbReference type="EMBL" id="KAK8507594.1"/>
    </source>
</evidence>
<accession>A0ABR1Z6E0</accession>